<evidence type="ECO:0000256" key="5">
    <source>
        <dbReference type="ARBA" id="ARBA00022801"/>
    </source>
</evidence>
<keyword evidence="9" id="KW-0325">Glycoprotein</keyword>
<proteinExistence type="inferred from homology"/>
<name>A0A9Q0DS81_9TELE</name>
<evidence type="ECO:0000256" key="8">
    <source>
        <dbReference type="ARBA" id="ARBA00023157"/>
    </source>
</evidence>
<comment type="caution">
    <text evidence="17">The sequence shown here is derived from an EMBL/GenBank/DDBJ whole genome shotgun (WGS) entry which is preliminary data.</text>
</comment>
<evidence type="ECO:0000256" key="4">
    <source>
        <dbReference type="ARBA" id="ARBA00022729"/>
    </source>
</evidence>
<gene>
    <name evidence="17" type="ORF">NHX12_007853</name>
</gene>
<keyword evidence="6" id="KW-0442">Lipid degradation</keyword>
<dbReference type="GO" id="GO:0016042">
    <property type="term" value="P:lipid catabolic process"/>
    <property type="evidence" value="ECO:0007669"/>
    <property type="project" value="UniProtKB-KW"/>
</dbReference>
<comment type="catalytic activity">
    <reaction evidence="12">
        <text>1,2-di-(9Z)-octadecenoyl-sn-glycero-3-phospho-L-serine + H2O = 2-(9Z-octadecenoyl)-sn-glycero-3-phospho-L-serine + (9Z)-octadecenoate + H(+)</text>
        <dbReference type="Rhea" id="RHEA:40491"/>
        <dbReference type="ChEBI" id="CHEBI:15377"/>
        <dbReference type="ChEBI" id="CHEBI:15378"/>
        <dbReference type="ChEBI" id="CHEBI:30823"/>
        <dbReference type="ChEBI" id="CHEBI:74905"/>
        <dbReference type="ChEBI" id="CHEBI:77342"/>
    </reaction>
    <physiologicalReaction direction="left-to-right" evidence="12">
        <dbReference type="Rhea" id="RHEA:40492"/>
    </physiologicalReaction>
</comment>
<dbReference type="OrthoDB" id="199913at2759"/>
<keyword evidence="4 15" id="KW-0732">Signal</keyword>
<dbReference type="Gene3D" id="3.40.50.1820">
    <property type="entry name" value="alpha/beta hydrolase"/>
    <property type="match status" value="1"/>
</dbReference>
<sequence>MAKSLTAVHVCLALVLRVVVLGVEVERRDECAYLNKTTFLEYKERHPLQVQVLGSRPAWVENLARAVLRAEDSNVLVVDWVYGASFAYNLVVDIYKEVALQISILINKLQNQGCQLESFHLIGVSLGAHVAGFVGTIFEGKIGRITGLDPAGPMFKNADLFNRLDPSDALFVEAIHTDSDYFGISIPVGHVDFFLNGGMDQVGCTRSRFPSIYGYVICDHMRALYVYISALSGSCPLTGIPCPAYEDFLQGRCLSCNGPCPTIGLLKNSAYQVLLEIRVSQLKKSAELEVTLRKDINTTDHKFLLVLALPSPLCQLVSIQLKSTGARFYRQGDLHVETVCITPIPAARPEEALCVKNFDVHRGMTWSHDYVQVCDDY</sequence>
<accession>A0A9Q0DS81</accession>
<evidence type="ECO:0000256" key="14">
    <source>
        <dbReference type="RuleBase" id="RU004262"/>
    </source>
</evidence>
<comment type="subcellular location">
    <subcellularLocation>
        <location evidence="1">Secreted</location>
    </subcellularLocation>
</comment>
<dbReference type="PANTHER" id="PTHR11610:SF111">
    <property type="entry name" value="PHOSPHOLIPASE A1 MEMBER A"/>
    <property type="match status" value="1"/>
</dbReference>
<comment type="catalytic activity">
    <reaction evidence="11">
        <text>1-(9Z-octadecenoyl)-sn-glycero-3-phospho-L-serine + H2O = sn-glycero-3-phospho-L-serine + (9Z)-octadecenoate + H(+)</text>
        <dbReference type="Rhea" id="RHEA:40499"/>
        <dbReference type="ChEBI" id="CHEBI:15377"/>
        <dbReference type="ChEBI" id="CHEBI:15378"/>
        <dbReference type="ChEBI" id="CHEBI:30823"/>
        <dbReference type="ChEBI" id="CHEBI:64765"/>
        <dbReference type="ChEBI" id="CHEBI:74617"/>
    </reaction>
    <physiologicalReaction direction="left-to-right" evidence="11">
        <dbReference type="Rhea" id="RHEA:40500"/>
    </physiologicalReaction>
</comment>
<dbReference type="EMBL" id="JANIIK010000113">
    <property type="protein sequence ID" value="KAJ3592726.1"/>
    <property type="molecule type" value="Genomic_DNA"/>
</dbReference>
<evidence type="ECO:0000256" key="6">
    <source>
        <dbReference type="ARBA" id="ARBA00022963"/>
    </source>
</evidence>
<dbReference type="SUPFAM" id="SSF53474">
    <property type="entry name" value="alpha/beta-Hydrolases"/>
    <property type="match status" value="1"/>
</dbReference>
<evidence type="ECO:0000256" key="7">
    <source>
        <dbReference type="ARBA" id="ARBA00023098"/>
    </source>
</evidence>
<evidence type="ECO:0000256" key="12">
    <source>
        <dbReference type="ARBA" id="ARBA00048646"/>
    </source>
</evidence>
<dbReference type="GO" id="GO:0008970">
    <property type="term" value="F:phospholipase A1 activity"/>
    <property type="evidence" value="ECO:0007669"/>
    <property type="project" value="TreeGrafter"/>
</dbReference>
<comment type="similarity">
    <text evidence="2 14">Belongs to the AB hydrolase superfamily. Lipase family.</text>
</comment>
<reference evidence="17" key="1">
    <citation type="submission" date="2022-07" db="EMBL/GenBank/DDBJ databases">
        <title>Chromosome-level genome of Muraenolepis orangiensis.</title>
        <authorList>
            <person name="Kim J."/>
        </authorList>
    </citation>
    <scope>NUCLEOTIDE SEQUENCE</scope>
    <source>
        <strain evidence="17">KU_S4_2022</strain>
        <tissue evidence="17">Muscle</tissue>
    </source>
</reference>
<evidence type="ECO:0000256" key="13">
    <source>
        <dbReference type="ARBA" id="ARBA00048700"/>
    </source>
</evidence>
<evidence type="ECO:0000313" key="18">
    <source>
        <dbReference type="Proteomes" id="UP001148018"/>
    </source>
</evidence>
<comment type="catalytic activity">
    <reaction evidence="13">
        <text>1-hexadecanoyl-2-(5Z,8Z,11Z,14Z-eicosatetraenoyl)-sn-glycero-3-phospho-L-serine + H2O = 2-(5Z,8Z,11Z,14Z)-eicosatetraenoyl-sn-glycero-3-phospho-L-serine + hexadecanoate + H(+)</text>
        <dbReference type="Rhea" id="RHEA:41187"/>
        <dbReference type="ChEBI" id="CHEBI:7896"/>
        <dbReference type="ChEBI" id="CHEBI:15377"/>
        <dbReference type="ChEBI" id="CHEBI:15378"/>
        <dbReference type="ChEBI" id="CHEBI:75032"/>
        <dbReference type="ChEBI" id="CHEBI:77830"/>
    </reaction>
    <physiologicalReaction direction="left-to-right" evidence="13">
        <dbReference type="Rhea" id="RHEA:41188"/>
    </physiologicalReaction>
</comment>
<evidence type="ECO:0000256" key="15">
    <source>
        <dbReference type="SAM" id="SignalP"/>
    </source>
</evidence>
<evidence type="ECO:0000256" key="9">
    <source>
        <dbReference type="ARBA" id="ARBA00023180"/>
    </source>
</evidence>
<dbReference type="PRINTS" id="PR00821">
    <property type="entry name" value="TAGLIPASE"/>
</dbReference>
<dbReference type="Proteomes" id="UP001148018">
    <property type="component" value="Unassembled WGS sequence"/>
</dbReference>
<keyword evidence="5" id="KW-0378">Hydrolase</keyword>
<dbReference type="AlphaFoldDB" id="A0A9Q0DS81"/>
<organism evidence="17 18">
    <name type="scientific">Muraenolepis orangiensis</name>
    <name type="common">Patagonian moray cod</name>
    <dbReference type="NCBI Taxonomy" id="630683"/>
    <lineage>
        <taxon>Eukaryota</taxon>
        <taxon>Metazoa</taxon>
        <taxon>Chordata</taxon>
        <taxon>Craniata</taxon>
        <taxon>Vertebrata</taxon>
        <taxon>Euteleostomi</taxon>
        <taxon>Actinopterygii</taxon>
        <taxon>Neopterygii</taxon>
        <taxon>Teleostei</taxon>
        <taxon>Neoteleostei</taxon>
        <taxon>Acanthomorphata</taxon>
        <taxon>Zeiogadaria</taxon>
        <taxon>Gadariae</taxon>
        <taxon>Gadiformes</taxon>
        <taxon>Muraenolepidoidei</taxon>
        <taxon>Muraenolepididae</taxon>
        <taxon>Muraenolepis</taxon>
    </lineage>
</organism>
<evidence type="ECO:0000256" key="2">
    <source>
        <dbReference type="ARBA" id="ARBA00010701"/>
    </source>
</evidence>
<dbReference type="CDD" id="cd00707">
    <property type="entry name" value="Pancreat_lipase_like"/>
    <property type="match status" value="1"/>
</dbReference>
<keyword evidence="7" id="KW-0443">Lipid metabolism</keyword>
<evidence type="ECO:0000256" key="10">
    <source>
        <dbReference type="ARBA" id="ARBA00040696"/>
    </source>
</evidence>
<evidence type="ECO:0000256" key="11">
    <source>
        <dbReference type="ARBA" id="ARBA00048284"/>
    </source>
</evidence>
<evidence type="ECO:0000259" key="16">
    <source>
        <dbReference type="Pfam" id="PF00151"/>
    </source>
</evidence>
<dbReference type="Pfam" id="PF00151">
    <property type="entry name" value="Lipase"/>
    <property type="match status" value="1"/>
</dbReference>
<dbReference type="PANTHER" id="PTHR11610">
    <property type="entry name" value="LIPASE"/>
    <property type="match status" value="1"/>
</dbReference>
<dbReference type="InterPro" id="IPR029058">
    <property type="entry name" value="AB_hydrolase_fold"/>
</dbReference>
<evidence type="ECO:0000313" key="17">
    <source>
        <dbReference type="EMBL" id="KAJ3592726.1"/>
    </source>
</evidence>
<protein>
    <recommendedName>
        <fullName evidence="10">Phospholipase A1 member A</fullName>
    </recommendedName>
</protein>
<evidence type="ECO:0000256" key="1">
    <source>
        <dbReference type="ARBA" id="ARBA00004613"/>
    </source>
</evidence>
<evidence type="ECO:0000256" key="3">
    <source>
        <dbReference type="ARBA" id="ARBA00022525"/>
    </source>
</evidence>
<feature type="domain" description="Lipase" evidence="16">
    <location>
        <begin position="52"/>
        <end position="268"/>
    </location>
</feature>
<feature type="signal peptide" evidence="15">
    <location>
        <begin position="1"/>
        <end position="22"/>
    </location>
</feature>
<dbReference type="InterPro" id="IPR000734">
    <property type="entry name" value="TAG_lipase"/>
</dbReference>
<dbReference type="InterPro" id="IPR013818">
    <property type="entry name" value="Lipase"/>
</dbReference>
<keyword evidence="18" id="KW-1185">Reference proteome</keyword>
<feature type="chain" id="PRO_5040464665" description="Phospholipase A1 member A" evidence="15">
    <location>
        <begin position="23"/>
        <end position="377"/>
    </location>
</feature>
<keyword evidence="3" id="KW-0964">Secreted</keyword>
<dbReference type="GO" id="GO:0005615">
    <property type="term" value="C:extracellular space"/>
    <property type="evidence" value="ECO:0007669"/>
    <property type="project" value="TreeGrafter"/>
</dbReference>
<keyword evidence="8" id="KW-1015">Disulfide bond</keyword>
<dbReference type="InterPro" id="IPR033906">
    <property type="entry name" value="Lipase_N"/>
</dbReference>